<keyword evidence="1" id="KW-0378">Hydrolase</keyword>
<dbReference type="Proteomes" id="UP000268372">
    <property type="component" value="Unassembled WGS sequence"/>
</dbReference>
<name>A0A3P1B2M0_9FLAO</name>
<accession>A0A3P1B2M0</accession>
<keyword evidence="2" id="KW-1185">Reference proteome</keyword>
<dbReference type="PROSITE" id="PS00141">
    <property type="entry name" value="ASP_PROTEASE"/>
    <property type="match status" value="1"/>
</dbReference>
<dbReference type="SUPFAM" id="SSF50630">
    <property type="entry name" value="Acid proteases"/>
    <property type="match status" value="1"/>
</dbReference>
<evidence type="ECO:0000313" key="1">
    <source>
        <dbReference type="EMBL" id="RRA95224.1"/>
    </source>
</evidence>
<keyword evidence="1" id="KW-0645">Protease</keyword>
<dbReference type="OrthoDB" id="5975497at2"/>
<dbReference type="InterPro" id="IPR034122">
    <property type="entry name" value="Retropepsin-like_bacterial"/>
</dbReference>
<dbReference type="EMBL" id="RQTJ01000010">
    <property type="protein sequence ID" value="RRA95224.1"/>
    <property type="molecule type" value="Genomic_DNA"/>
</dbReference>
<dbReference type="InterPro" id="IPR001969">
    <property type="entry name" value="Aspartic_peptidase_AS"/>
</dbReference>
<comment type="caution">
    <text evidence="1">The sequence shown here is derived from an EMBL/GenBank/DDBJ whole genome shotgun (WGS) entry which is preliminary data.</text>
</comment>
<dbReference type="GO" id="GO:0006508">
    <property type="term" value="P:proteolysis"/>
    <property type="evidence" value="ECO:0007669"/>
    <property type="project" value="UniProtKB-KW"/>
</dbReference>
<reference evidence="1 2" key="1">
    <citation type="submission" date="2018-11" db="EMBL/GenBank/DDBJ databases">
        <title>Flavobacterium sp. nov., YIM 102796 draft genome.</title>
        <authorList>
            <person name="Li G."/>
            <person name="Jiang Y."/>
        </authorList>
    </citation>
    <scope>NUCLEOTIDE SEQUENCE [LARGE SCALE GENOMIC DNA]</scope>
    <source>
        <strain evidence="1 2">YIM 102796</strain>
    </source>
</reference>
<dbReference type="GO" id="GO:0004190">
    <property type="term" value="F:aspartic-type endopeptidase activity"/>
    <property type="evidence" value="ECO:0007669"/>
    <property type="project" value="InterPro"/>
</dbReference>
<sequence length="145" mass="16149">MNDIVTVLEQQDYFSISFRIRKSNHLYVHAKVNTIKGLFLIDTGASNTCIDSNEKSFFKLLSKAHKAKASGAGSNDMHAEISTNNAIQLGKWKKNAVDLILLDLTHVNIALSEYDLPKVHGIIGSDLLKNNSAIIHYPLQLLFIK</sequence>
<dbReference type="Gene3D" id="2.40.70.10">
    <property type="entry name" value="Acid Proteases"/>
    <property type="match status" value="1"/>
</dbReference>
<dbReference type="InterPro" id="IPR021109">
    <property type="entry name" value="Peptidase_aspartic_dom_sf"/>
</dbReference>
<gene>
    <name evidence="1" type="ORF">EG242_06285</name>
</gene>
<dbReference type="AlphaFoldDB" id="A0A3P1B2M0"/>
<dbReference type="Pfam" id="PF13650">
    <property type="entry name" value="Asp_protease_2"/>
    <property type="match status" value="1"/>
</dbReference>
<protein>
    <submittedName>
        <fullName evidence="1">Acid protease</fullName>
    </submittedName>
</protein>
<evidence type="ECO:0000313" key="2">
    <source>
        <dbReference type="Proteomes" id="UP000268372"/>
    </source>
</evidence>
<proteinExistence type="predicted"/>
<dbReference type="RefSeq" id="WP_124899050.1">
    <property type="nucleotide sequence ID" value="NZ_RQTJ01000010.1"/>
</dbReference>
<organism evidence="1 2">
    <name type="scientific">Paenimyroides viscosum</name>
    <dbReference type="NCBI Taxonomy" id="2488729"/>
    <lineage>
        <taxon>Bacteria</taxon>
        <taxon>Pseudomonadati</taxon>
        <taxon>Bacteroidota</taxon>
        <taxon>Flavobacteriia</taxon>
        <taxon>Flavobacteriales</taxon>
        <taxon>Flavobacteriaceae</taxon>
        <taxon>Paenimyroides</taxon>
    </lineage>
</organism>
<dbReference type="CDD" id="cd05483">
    <property type="entry name" value="retropepsin_like_bacteria"/>
    <property type="match status" value="1"/>
</dbReference>